<evidence type="ECO:0000256" key="5">
    <source>
        <dbReference type="ARBA" id="ARBA00012213"/>
    </source>
</evidence>
<evidence type="ECO:0000256" key="6">
    <source>
        <dbReference type="ARBA" id="ARBA00012947"/>
    </source>
</evidence>
<protein>
    <recommendedName>
        <fullName evidence="7">Putative 4-hydroxy-4-methyl-2-oxoglutarate aldolase</fullName>
        <ecNumber evidence="6">4.1.1.112</ecNumber>
        <ecNumber evidence="5">4.1.3.17</ecNumber>
    </recommendedName>
    <alternativeName>
        <fullName evidence="11">Oxaloacetate decarboxylase</fullName>
    </alternativeName>
    <alternativeName>
        <fullName evidence="9">Regulator of ribonuclease activity homolog</fullName>
    </alternativeName>
    <alternativeName>
        <fullName evidence="10">RraA-like protein</fullName>
    </alternativeName>
</protein>
<dbReference type="PANTHER" id="PTHR33254">
    <property type="entry name" value="4-HYDROXY-4-METHYL-2-OXOGLUTARATE ALDOLASE 3-RELATED"/>
    <property type="match status" value="1"/>
</dbReference>
<dbReference type="Gene3D" id="3.50.30.40">
    <property type="entry name" value="Ribonuclease E inhibitor RraA/RraA-like"/>
    <property type="match status" value="1"/>
</dbReference>
<dbReference type="AlphaFoldDB" id="A0A3A9ZNJ3"/>
<evidence type="ECO:0000256" key="1">
    <source>
        <dbReference type="ARBA" id="ARBA00001342"/>
    </source>
</evidence>
<comment type="function">
    <text evidence="8">Catalyzes the aldol cleavage of 4-hydroxy-4-methyl-2-oxoglutarate (HMG) into 2 molecules of pyruvate. Also contains a secondary oxaloacetate (OAA) decarboxylase activity due to the common pyruvate enolate transition state formed following C-C bond cleavage in the retro-aldol and decarboxylation reactions.</text>
</comment>
<dbReference type="PANTHER" id="PTHR33254:SF4">
    <property type="entry name" value="4-HYDROXY-4-METHYL-2-OXOGLUTARATE ALDOLASE 3-RELATED"/>
    <property type="match status" value="1"/>
</dbReference>
<evidence type="ECO:0000256" key="11">
    <source>
        <dbReference type="ARBA" id="ARBA00032305"/>
    </source>
</evidence>
<dbReference type="EMBL" id="RBAN01000011">
    <property type="protein sequence ID" value="RKN49858.1"/>
    <property type="molecule type" value="Genomic_DNA"/>
</dbReference>
<evidence type="ECO:0000256" key="3">
    <source>
        <dbReference type="ARBA" id="ARBA00008621"/>
    </source>
</evidence>
<accession>A0A3A9ZNJ3</accession>
<evidence type="ECO:0000256" key="8">
    <source>
        <dbReference type="ARBA" id="ARBA00025046"/>
    </source>
</evidence>
<proteinExistence type="inferred from homology"/>
<dbReference type="RefSeq" id="WP_120783442.1">
    <property type="nucleotide sequence ID" value="NZ_JBHLUP010000005.1"/>
</dbReference>
<feature type="binding site" evidence="13">
    <location>
        <position position="106"/>
    </location>
    <ligand>
        <name>Mg(2+)</name>
        <dbReference type="ChEBI" id="CHEBI:18420"/>
    </ligand>
</feature>
<sequence>MLERFADLTTPLLADACVRLGVPLRAAPPGVRPVTAGQRIAGRVLPARHYGSVDVFLEAFGDAVPGDVLVVDNGGRSDEACVGDLAVLEAAAAGVTGLVVWGLHRDTAELVEIGVPVFSYGSYPPGPVRVDEREPEALVTARVGAHEVGRDDLVFGDDDGVLFVAGDRAAEVLATAAGIRQVEREQATRIRSGETLRRQTAFDDFLARRAADPAYTFRRHLRRIGGAIEE</sequence>
<comment type="caution">
    <text evidence="14">The sequence shown here is derived from an EMBL/GenBank/DDBJ whole genome shotgun (WGS) entry which is preliminary data.</text>
</comment>
<evidence type="ECO:0000256" key="4">
    <source>
        <dbReference type="ARBA" id="ARBA00011233"/>
    </source>
</evidence>
<dbReference type="Pfam" id="PF03737">
    <property type="entry name" value="RraA-like"/>
    <property type="match status" value="1"/>
</dbReference>
<dbReference type="OrthoDB" id="943692at2"/>
<evidence type="ECO:0000256" key="9">
    <source>
        <dbReference type="ARBA" id="ARBA00029596"/>
    </source>
</evidence>
<dbReference type="GO" id="GO:0008948">
    <property type="term" value="F:oxaloacetate decarboxylase activity"/>
    <property type="evidence" value="ECO:0007669"/>
    <property type="project" value="UniProtKB-EC"/>
</dbReference>
<gene>
    <name evidence="14" type="ORF">D7193_31925</name>
</gene>
<organism evidence="14 15">
    <name type="scientific">Micromonospora costi</name>
    <dbReference type="NCBI Taxonomy" id="1530042"/>
    <lineage>
        <taxon>Bacteria</taxon>
        <taxon>Bacillati</taxon>
        <taxon>Actinomycetota</taxon>
        <taxon>Actinomycetes</taxon>
        <taxon>Micromonosporales</taxon>
        <taxon>Micromonosporaceae</taxon>
        <taxon>Micromonospora</taxon>
    </lineage>
</organism>
<dbReference type="InterPro" id="IPR005493">
    <property type="entry name" value="RraA/RraA-like"/>
</dbReference>
<comment type="cofactor">
    <cofactor evidence="2">
        <name>a divalent metal cation</name>
        <dbReference type="ChEBI" id="CHEBI:60240"/>
    </cofactor>
</comment>
<dbReference type="CDD" id="cd16841">
    <property type="entry name" value="RraA_family"/>
    <property type="match status" value="1"/>
</dbReference>
<reference evidence="14 15" key="1">
    <citation type="journal article" date="2015" name="Int. J. Syst. Evol. Microbiol.">
        <title>Micromonospora costi sp. nov., isolated from a leaf of Costus speciosus.</title>
        <authorList>
            <person name="Thawai C."/>
        </authorList>
    </citation>
    <scope>NUCLEOTIDE SEQUENCE [LARGE SCALE GENOMIC DNA]</scope>
    <source>
        <strain evidence="14 15">CS1-12</strain>
    </source>
</reference>
<comment type="catalytic activity">
    <reaction evidence="12">
        <text>oxaloacetate + H(+) = pyruvate + CO2</text>
        <dbReference type="Rhea" id="RHEA:15641"/>
        <dbReference type="ChEBI" id="CHEBI:15361"/>
        <dbReference type="ChEBI" id="CHEBI:15378"/>
        <dbReference type="ChEBI" id="CHEBI:16452"/>
        <dbReference type="ChEBI" id="CHEBI:16526"/>
        <dbReference type="EC" id="4.1.1.112"/>
    </reaction>
</comment>
<comment type="subunit">
    <text evidence="4">Homotrimer.</text>
</comment>
<evidence type="ECO:0000256" key="13">
    <source>
        <dbReference type="PIRSR" id="PIRSR605493-1"/>
    </source>
</evidence>
<dbReference type="EC" id="4.1.1.112" evidence="6"/>
<evidence type="ECO:0000256" key="12">
    <source>
        <dbReference type="ARBA" id="ARBA00047973"/>
    </source>
</evidence>
<comment type="cofactor">
    <cofactor evidence="13">
        <name>Mg(2+)</name>
        <dbReference type="ChEBI" id="CHEBI:18420"/>
    </cofactor>
</comment>
<evidence type="ECO:0000313" key="14">
    <source>
        <dbReference type="EMBL" id="RKN49858.1"/>
    </source>
</evidence>
<dbReference type="Proteomes" id="UP000279968">
    <property type="component" value="Unassembled WGS sequence"/>
</dbReference>
<evidence type="ECO:0000313" key="15">
    <source>
        <dbReference type="Proteomes" id="UP000279968"/>
    </source>
</evidence>
<evidence type="ECO:0000256" key="7">
    <source>
        <dbReference type="ARBA" id="ARBA00016549"/>
    </source>
</evidence>
<comment type="catalytic activity">
    <reaction evidence="1">
        <text>4-hydroxy-4-methyl-2-oxoglutarate = 2 pyruvate</text>
        <dbReference type="Rhea" id="RHEA:22748"/>
        <dbReference type="ChEBI" id="CHEBI:15361"/>
        <dbReference type="ChEBI" id="CHEBI:58276"/>
        <dbReference type="EC" id="4.1.3.17"/>
    </reaction>
</comment>
<dbReference type="EC" id="4.1.3.17" evidence="5"/>
<dbReference type="InterPro" id="IPR036704">
    <property type="entry name" value="RraA/RraA-like_sf"/>
</dbReference>
<dbReference type="SUPFAM" id="SSF89562">
    <property type="entry name" value="RraA-like"/>
    <property type="match status" value="1"/>
</dbReference>
<comment type="similarity">
    <text evidence="3">Belongs to the class II aldolase/RraA-like family.</text>
</comment>
<keyword evidence="13" id="KW-0479">Metal-binding</keyword>
<feature type="binding site" evidence="13">
    <location>
        <position position="105"/>
    </location>
    <ligand>
        <name>substrate</name>
    </ligand>
</feature>
<dbReference type="GO" id="GO:0046872">
    <property type="term" value="F:metal ion binding"/>
    <property type="evidence" value="ECO:0007669"/>
    <property type="project" value="UniProtKB-KW"/>
</dbReference>
<feature type="binding site" evidence="13">
    <location>
        <begin position="83"/>
        <end position="86"/>
    </location>
    <ligand>
        <name>substrate</name>
    </ligand>
</feature>
<dbReference type="GO" id="GO:0047443">
    <property type="term" value="F:4-hydroxy-4-methyl-2-oxoglutarate aldolase activity"/>
    <property type="evidence" value="ECO:0007669"/>
    <property type="project" value="UniProtKB-EC"/>
</dbReference>
<keyword evidence="13" id="KW-0460">Magnesium</keyword>
<evidence type="ECO:0000256" key="10">
    <source>
        <dbReference type="ARBA" id="ARBA00030169"/>
    </source>
</evidence>
<name>A0A3A9ZNJ3_9ACTN</name>
<evidence type="ECO:0000256" key="2">
    <source>
        <dbReference type="ARBA" id="ARBA00001968"/>
    </source>
</evidence>
<keyword evidence="15" id="KW-1185">Reference proteome</keyword>